<evidence type="ECO:0000259" key="4">
    <source>
        <dbReference type="Pfam" id="PF04101"/>
    </source>
</evidence>
<dbReference type="GO" id="GO:1901137">
    <property type="term" value="P:carbohydrate derivative biosynthetic process"/>
    <property type="evidence" value="ECO:0007669"/>
    <property type="project" value="UniProtKB-ARBA"/>
</dbReference>
<dbReference type="EMBL" id="NVUK01000025">
    <property type="protein sequence ID" value="PCI76713.1"/>
    <property type="molecule type" value="Genomic_DNA"/>
</dbReference>
<dbReference type="PANTHER" id="PTHR21015:SF22">
    <property type="entry name" value="GLYCOSYLTRANSFERASE"/>
    <property type="match status" value="1"/>
</dbReference>
<keyword evidence="2" id="KW-0808">Transferase</keyword>
<gene>
    <name evidence="5" type="ORF">COB21_04090</name>
</gene>
<comment type="caution">
    <text evidence="5">The sequence shown here is derived from an EMBL/GenBank/DDBJ whole genome shotgun (WGS) entry which is preliminary data.</text>
</comment>
<dbReference type="PANTHER" id="PTHR21015">
    <property type="entry name" value="UDP-N-ACETYLGLUCOSAMINE--N-ACETYLMURAMYL-(PENTAPEPTIDE) PYROPHOSPHORYL-UNDECAPRENOL N-ACETYLGLUCOSAMINE TRANSFERASE 1"/>
    <property type="match status" value="1"/>
</dbReference>
<feature type="domain" description="Glycosyltransferase family 28 N-terminal" evidence="3">
    <location>
        <begin position="9"/>
        <end position="140"/>
    </location>
</feature>
<evidence type="ECO:0000313" key="6">
    <source>
        <dbReference type="Proteomes" id="UP000218775"/>
    </source>
</evidence>
<reference evidence="6" key="1">
    <citation type="submission" date="2017-08" db="EMBL/GenBank/DDBJ databases">
        <title>A dynamic microbial community with high functional redundancy inhabits the cold, oxic subseafloor aquifer.</title>
        <authorList>
            <person name="Tully B.J."/>
            <person name="Wheat C.G."/>
            <person name="Glazer B.T."/>
            <person name="Huber J.A."/>
        </authorList>
    </citation>
    <scope>NUCLEOTIDE SEQUENCE [LARGE SCALE GENOMIC DNA]</scope>
</reference>
<name>A0A2A4X291_UNCAE</name>
<dbReference type="InterPro" id="IPR007235">
    <property type="entry name" value="Glyco_trans_28_C"/>
</dbReference>
<feature type="domain" description="Glycosyl transferase family 28 C-terminal" evidence="4">
    <location>
        <begin position="192"/>
        <end position="347"/>
    </location>
</feature>
<dbReference type="GO" id="GO:0005975">
    <property type="term" value="P:carbohydrate metabolic process"/>
    <property type="evidence" value="ECO:0007669"/>
    <property type="project" value="InterPro"/>
</dbReference>
<evidence type="ECO:0000259" key="3">
    <source>
        <dbReference type="Pfam" id="PF03033"/>
    </source>
</evidence>
<proteinExistence type="predicted"/>
<dbReference type="InterPro" id="IPR004276">
    <property type="entry name" value="GlycoTrans_28_N"/>
</dbReference>
<keyword evidence="1" id="KW-0328">Glycosyltransferase</keyword>
<dbReference type="Pfam" id="PF04101">
    <property type="entry name" value="Glyco_tran_28_C"/>
    <property type="match status" value="1"/>
</dbReference>
<dbReference type="AlphaFoldDB" id="A0A2A4X291"/>
<sequence length="377" mass="41083">MSLKSIPHVVFAVGGSGGHLFLAKSLAGALLNKSALTITFAGPGENASLKGNFKLEGIKQVKVASPAPSLKRILPFSFKFLKGLLSALKLLRQTKPALCIGFGSYHSVTTLLAARLLKVPIVLFEANFFPGKVNRLFSNQAVYTAALFSQAKMALKGEVKTVRFIPKHKPLKSLPYAEAKKQLGLDPNMFTFLIFGGSQGASFINKLVMDSLLYLENLPANFQIIHSVGKLDDIEKIKACYAERGVRAHLTRFIEDMSAVYRASDACISRSGALSVLEQIEYNKPSILIPFAKASDNHQAYNAFFMQEFVAGGVVVLEKGASGQILLGKMLDLSQHGSLEFQTMQESIIAYKAGVKRANFEDLIMQDFDIKSLKGGE</sequence>
<dbReference type="Pfam" id="PF03033">
    <property type="entry name" value="Glyco_transf_28"/>
    <property type="match status" value="1"/>
</dbReference>
<dbReference type="CDD" id="cd03785">
    <property type="entry name" value="GT28_MurG"/>
    <property type="match status" value="1"/>
</dbReference>
<organism evidence="5 6">
    <name type="scientific">Aerophobetes bacterium</name>
    <dbReference type="NCBI Taxonomy" id="2030807"/>
    <lineage>
        <taxon>Bacteria</taxon>
        <taxon>Candidatus Aerophobota</taxon>
    </lineage>
</organism>
<protein>
    <recommendedName>
        <fullName evidence="7">Undecaprenyldiphospho-muramoylpentapeptide beta-N-acetylglucosaminyltransferase</fullName>
    </recommendedName>
</protein>
<dbReference type="GO" id="GO:0016758">
    <property type="term" value="F:hexosyltransferase activity"/>
    <property type="evidence" value="ECO:0007669"/>
    <property type="project" value="InterPro"/>
</dbReference>
<accession>A0A2A4X291</accession>
<dbReference type="SUPFAM" id="SSF53756">
    <property type="entry name" value="UDP-Glycosyltransferase/glycogen phosphorylase"/>
    <property type="match status" value="1"/>
</dbReference>
<dbReference type="Proteomes" id="UP000218775">
    <property type="component" value="Unassembled WGS sequence"/>
</dbReference>
<evidence type="ECO:0000313" key="5">
    <source>
        <dbReference type="EMBL" id="PCI76713.1"/>
    </source>
</evidence>
<evidence type="ECO:0000256" key="1">
    <source>
        <dbReference type="ARBA" id="ARBA00022676"/>
    </source>
</evidence>
<dbReference type="Gene3D" id="3.40.50.2000">
    <property type="entry name" value="Glycogen Phosphorylase B"/>
    <property type="match status" value="2"/>
</dbReference>
<evidence type="ECO:0008006" key="7">
    <source>
        <dbReference type="Google" id="ProtNLM"/>
    </source>
</evidence>
<evidence type="ECO:0000256" key="2">
    <source>
        <dbReference type="ARBA" id="ARBA00022679"/>
    </source>
</evidence>